<name>A0AAJ1D354_PANAN</name>
<evidence type="ECO:0000313" key="1">
    <source>
        <dbReference type="EMBL" id="MCW0346370.1"/>
    </source>
</evidence>
<proteinExistence type="predicted"/>
<accession>A0AAJ1D354</accession>
<sequence length="114" mass="12426">MSPDADNEQDAVQMYKTLRTLKEGVDFMVNQLTRGNYLTTSTFANNLIHLNRAFEPVQARMAVPGVMAVLLREDILLAADLLATGRAIAMMNNFLVCVTGQEEAGVPAGAKNKL</sequence>
<gene>
    <name evidence="1" type="ORF">NB703_004463</name>
</gene>
<dbReference type="AlphaFoldDB" id="A0AAJ1D354"/>
<evidence type="ECO:0000313" key="2">
    <source>
        <dbReference type="Proteomes" id="UP001208888"/>
    </source>
</evidence>
<dbReference type="Proteomes" id="UP001208888">
    <property type="component" value="Unassembled WGS sequence"/>
</dbReference>
<protein>
    <submittedName>
        <fullName evidence="1">Uncharacterized protein</fullName>
    </submittedName>
</protein>
<organism evidence="1 2">
    <name type="scientific">Pantoea ananas</name>
    <name type="common">Erwinia uredovora</name>
    <dbReference type="NCBI Taxonomy" id="553"/>
    <lineage>
        <taxon>Bacteria</taxon>
        <taxon>Pseudomonadati</taxon>
        <taxon>Pseudomonadota</taxon>
        <taxon>Gammaproteobacteria</taxon>
        <taxon>Enterobacterales</taxon>
        <taxon>Erwiniaceae</taxon>
        <taxon>Pantoea</taxon>
    </lineage>
</organism>
<dbReference type="EMBL" id="JANFVX010000030">
    <property type="protein sequence ID" value="MCW0346370.1"/>
    <property type="molecule type" value="Genomic_DNA"/>
</dbReference>
<reference evidence="1" key="1">
    <citation type="submission" date="2022-06" db="EMBL/GenBank/DDBJ databases">
        <title>Dynamics of rice microbiomes reveals core vertical transmitted seed endophytes.</title>
        <authorList>
            <person name="Liao K."/>
            <person name="Zhang X."/>
        </authorList>
    </citation>
    <scope>NUCLEOTIDE SEQUENCE</scope>
    <source>
        <strain evidence="1">JT1-17</strain>
    </source>
</reference>
<comment type="caution">
    <text evidence="1">The sequence shown here is derived from an EMBL/GenBank/DDBJ whole genome shotgun (WGS) entry which is preliminary data.</text>
</comment>
<dbReference type="RefSeq" id="WP_050598376.1">
    <property type="nucleotide sequence ID" value="NZ_JANFVX010000030.1"/>
</dbReference>